<dbReference type="Gene3D" id="3.40.630.30">
    <property type="match status" value="1"/>
</dbReference>
<dbReference type="GO" id="GO:0008999">
    <property type="term" value="F:protein-N-terminal-alanine acetyltransferase activity"/>
    <property type="evidence" value="ECO:0007669"/>
    <property type="project" value="UniProtKB-UniRule"/>
</dbReference>
<evidence type="ECO:0000256" key="5">
    <source>
        <dbReference type="HAMAP-Rule" id="MF_02210"/>
    </source>
</evidence>
<dbReference type="Pfam" id="PF00583">
    <property type="entry name" value="Acetyltransf_1"/>
    <property type="match status" value="1"/>
</dbReference>
<keyword evidence="2 5" id="KW-0963">Cytoplasm</keyword>
<comment type="caution">
    <text evidence="5">Lacks conserved residue(s) required for the propagation of feature annotation.</text>
</comment>
<comment type="caution">
    <text evidence="7">The sequence shown here is derived from an EMBL/GenBank/DDBJ whole genome shotgun (WGS) entry which is preliminary data.</text>
</comment>
<comment type="catalytic activity">
    <reaction evidence="5">
        <text>N-terminal L-alanyl-[ribosomal protein bS18] + acetyl-CoA = N-terminal N(alpha)-acetyl-L-alanyl-[ribosomal protein bS18] + CoA + H(+)</text>
        <dbReference type="Rhea" id="RHEA:43756"/>
        <dbReference type="Rhea" id="RHEA-COMP:10676"/>
        <dbReference type="Rhea" id="RHEA-COMP:10677"/>
        <dbReference type="ChEBI" id="CHEBI:15378"/>
        <dbReference type="ChEBI" id="CHEBI:57287"/>
        <dbReference type="ChEBI" id="CHEBI:57288"/>
        <dbReference type="ChEBI" id="CHEBI:64718"/>
        <dbReference type="ChEBI" id="CHEBI:83683"/>
        <dbReference type="EC" id="2.3.1.266"/>
    </reaction>
</comment>
<comment type="similarity">
    <text evidence="1 5">Belongs to the acetyltransferase family. RimI subfamily.</text>
</comment>
<comment type="function">
    <text evidence="5">Acetylates the N-terminal alanine of ribosomal protein bS18.</text>
</comment>
<dbReference type="PROSITE" id="PS51186">
    <property type="entry name" value="GNAT"/>
    <property type="match status" value="1"/>
</dbReference>
<feature type="active site" description="Proton acceptor" evidence="5">
    <location>
        <position position="111"/>
    </location>
</feature>
<evidence type="ECO:0000256" key="3">
    <source>
        <dbReference type="ARBA" id="ARBA00022679"/>
    </source>
</evidence>
<evidence type="ECO:0000256" key="4">
    <source>
        <dbReference type="ARBA" id="ARBA00023315"/>
    </source>
</evidence>
<accession>A0A0R2S093</accession>
<name>A0A0R2S093_9GAMM</name>
<gene>
    <name evidence="5" type="primary">rimI</name>
    <name evidence="7" type="ORF">ABR69_00130</name>
</gene>
<reference evidence="7 8" key="1">
    <citation type="submission" date="2015-10" db="EMBL/GenBank/DDBJ databases">
        <title>Metagenome-Assembled Genomes uncover a global brackish microbiome.</title>
        <authorList>
            <person name="Hugerth L.W."/>
            <person name="Larsson J."/>
            <person name="Alneberg J."/>
            <person name="Lindh M.V."/>
            <person name="Legrand C."/>
            <person name="Pinhassi J."/>
            <person name="Andersson A.F."/>
        </authorList>
    </citation>
    <scope>NUCLEOTIDE SEQUENCE [LARGE SCALE GENOMIC DNA]</scope>
    <source>
        <strain evidence="7">BACL4 MAG-120507-bin80</strain>
    </source>
</reference>
<dbReference type="InterPro" id="IPR006464">
    <property type="entry name" value="AcTrfase_RimI/Ard1"/>
</dbReference>
<dbReference type="AlphaFoldDB" id="A0A0R2S093"/>
<dbReference type="InterPro" id="IPR050680">
    <property type="entry name" value="YpeA/RimI_acetyltransf"/>
</dbReference>
<dbReference type="InterPro" id="IPR043690">
    <property type="entry name" value="RimI"/>
</dbReference>
<comment type="subcellular location">
    <subcellularLocation>
        <location evidence="5">Cytoplasm</location>
    </subcellularLocation>
</comment>
<feature type="domain" description="N-acetyltransferase" evidence="6">
    <location>
        <begin position="10"/>
        <end position="160"/>
    </location>
</feature>
<dbReference type="EC" id="2.3.1.266" evidence="5"/>
<evidence type="ECO:0000259" key="6">
    <source>
        <dbReference type="PROSITE" id="PS51186"/>
    </source>
</evidence>
<dbReference type="EMBL" id="LIBB01000575">
    <property type="protein sequence ID" value="KRO68022.1"/>
    <property type="molecule type" value="Genomic_DNA"/>
</dbReference>
<evidence type="ECO:0000313" key="7">
    <source>
        <dbReference type="EMBL" id="KRO68022.1"/>
    </source>
</evidence>
<organism evidence="7 8">
    <name type="scientific">OM182 bacterium BACL3 MAG-120507-bin80</name>
    <dbReference type="NCBI Taxonomy" id="1655577"/>
    <lineage>
        <taxon>Bacteria</taxon>
        <taxon>Pseudomonadati</taxon>
        <taxon>Pseudomonadota</taxon>
        <taxon>Gammaproteobacteria</taxon>
        <taxon>OMG group</taxon>
        <taxon>OM182 clade</taxon>
    </lineage>
</organism>
<feature type="binding site" evidence="5">
    <location>
        <begin position="85"/>
        <end position="90"/>
    </location>
    <ligand>
        <name>acetyl-CoA</name>
        <dbReference type="ChEBI" id="CHEBI:57288"/>
    </ligand>
</feature>
<dbReference type="HAMAP" id="MF_02210">
    <property type="entry name" value="RimI"/>
    <property type="match status" value="1"/>
</dbReference>
<evidence type="ECO:0000256" key="1">
    <source>
        <dbReference type="ARBA" id="ARBA00005395"/>
    </source>
</evidence>
<dbReference type="PANTHER" id="PTHR43420:SF12">
    <property type="entry name" value="N-ACETYLTRANSFERASE DOMAIN-CONTAINING PROTEIN"/>
    <property type="match status" value="1"/>
</dbReference>
<keyword evidence="3 5" id="KW-0808">Transferase</keyword>
<evidence type="ECO:0000313" key="8">
    <source>
        <dbReference type="Proteomes" id="UP000051934"/>
    </source>
</evidence>
<feature type="binding site" evidence="5">
    <location>
        <position position="116"/>
    </location>
    <ligand>
        <name>acetyl-CoA</name>
        <dbReference type="ChEBI" id="CHEBI:57288"/>
    </ligand>
</feature>
<dbReference type="Proteomes" id="UP000051934">
    <property type="component" value="Unassembled WGS sequence"/>
</dbReference>
<sequence>MLPETPANEFFARAMRSSDLDLVVLNEAAAYVSPWSKRIFVDCLRSGYQCWVLASKNQIVAHGVMSVAIGECHLLTLCVAPDFQRRGLGKKLFKLLLEKAEKLEAETCFLEVRRSNVAAISLYESLGFSRIGERKGYYPDGYGAAGGDREDAVVMSAAVSRRRD</sequence>
<dbReference type="InterPro" id="IPR016181">
    <property type="entry name" value="Acyl_CoA_acyltransferase"/>
</dbReference>
<dbReference type="PANTHER" id="PTHR43420">
    <property type="entry name" value="ACETYLTRANSFERASE"/>
    <property type="match status" value="1"/>
</dbReference>
<feature type="active site" description="Proton donor" evidence="5">
    <location>
        <position position="123"/>
    </location>
</feature>
<evidence type="ECO:0000256" key="2">
    <source>
        <dbReference type="ARBA" id="ARBA00022490"/>
    </source>
</evidence>
<dbReference type="GO" id="GO:0005737">
    <property type="term" value="C:cytoplasm"/>
    <property type="evidence" value="ECO:0007669"/>
    <property type="project" value="UniProtKB-SubCell"/>
</dbReference>
<proteinExistence type="inferred from homology"/>
<dbReference type="InterPro" id="IPR000182">
    <property type="entry name" value="GNAT_dom"/>
</dbReference>
<dbReference type="NCBIfam" id="TIGR01575">
    <property type="entry name" value="rimI"/>
    <property type="match status" value="1"/>
</dbReference>
<keyword evidence="4 5" id="KW-0012">Acyltransferase</keyword>
<protein>
    <recommendedName>
        <fullName evidence="5">[Ribosomal protein bS18]-alanine N-acetyltransferase</fullName>
        <ecNumber evidence="5">2.3.1.266</ecNumber>
    </recommendedName>
</protein>
<dbReference type="SUPFAM" id="SSF55729">
    <property type="entry name" value="Acyl-CoA N-acyltransferases (Nat)"/>
    <property type="match status" value="1"/>
</dbReference>